<feature type="domain" description="Cobalamin-independent methionine synthase MetE C-terminal/archaeal" evidence="1">
    <location>
        <begin position="8"/>
        <end position="94"/>
    </location>
</feature>
<dbReference type="CDD" id="cd03311">
    <property type="entry name" value="CIMS_C_terminal_like"/>
    <property type="match status" value="1"/>
</dbReference>
<dbReference type="PANTHER" id="PTHR43844:SF2">
    <property type="entry name" value="SYNTHASE, VITAMIN-B12 INDEPENDENT, PUTATIVE (AFU_ORTHOLOGUE AFUA_3G12060)-RELATED"/>
    <property type="match status" value="1"/>
</dbReference>
<gene>
    <name evidence="2" type="ORF">H6P80_06060</name>
</gene>
<accession>A0A842HW38</accession>
<dbReference type="Gene3D" id="3.20.20.210">
    <property type="match status" value="1"/>
</dbReference>
<reference evidence="2 3" key="1">
    <citation type="submission" date="2020-08" db="EMBL/GenBank/DDBJ databases">
        <title>Draft genome sequence of Parasphingopyxis sp. GrpM-11.</title>
        <authorList>
            <person name="Oh J."/>
            <person name="Roh D.-H."/>
        </authorList>
    </citation>
    <scope>NUCLEOTIDE SEQUENCE [LARGE SCALE GENOMIC DNA]</scope>
    <source>
        <strain evidence="2 3">GrpM-11</strain>
    </source>
</reference>
<dbReference type="Proteomes" id="UP000564378">
    <property type="component" value="Unassembled WGS sequence"/>
</dbReference>
<dbReference type="InterPro" id="IPR002629">
    <property type="entry name" value="Met_Synth_C/arc"/>
</dbReference>
<dbReference type="AlphaFoldDB" id="A0A842HW38"/>
<evidence type="ECO:0000313" key="2">
    <source>
        <dbReference type="EMBL" id="MBC2777182.1"/>
    </source>
</evidence>
<evidence type="ECO:0000313" key="3">
    <source>
        <dbReference type="Proteomes" id="UP000564378"/>
    </source>
</evidence>
<organism evidence="2 3">
    <name type="scientific">Parasphingopyxis marina</name>
    <dbReference type="NCBI Taxonomy" id="2761622"/>
    <lineage>
        <taxon>Bacteria</taxon>
        <taxon>Pseudomonadati</taxon>
        <taxon>Pseudomonadota</taxon>
        <taxon>Alphaproteobacteria</taxon>
        <taxon>Sphingomonadales</taxon>
        <taxon>Sphingomonadaceae</taxon>
        <taxon>Parasphingopyxis</taxon>
    </lineage>
</organism>
<dbReference type="Pfam" id="PF01717">
    <property type="entry name" value="Meth_synt_2"/>
    <property type="match status" value="2"/>
</dbReference>
<comment type="caution">
    <text evidence="2">The sequence shown here is derived from an EMBL/GenBank/DDBJ whole genome shotgun (WGS) entry which is preliminary data.</text>
</comment>
<keyword evidence="3" id="KW-1185">Reference proteome</keyword>
<name>A0A842HW38_9SPHN</name>
<proteinExistence type="predicted"/>
<dbReference type="GO" id="GO:0009086">
    <property type="term" value="P:methionine biosynthetic process"/>
    <property type="evidence" value="ECO:0007669"/>
    <property type="project" value="InterPro"/>
</dbReference>
<evidence type="ECO:0000259" key="1">
    <source>
        <dbReference type="Pfam" id="PF01717"/>
    </source>
</evidence>
<feature type="domain" description="Cobalamin-independent methionine synthase MetE C-terminal/archaeal" evidence="1">
    <location>
        <begin position="164"/>
        <end position="348"/>
    </location>
</feature>
<protein>
    <submittedName>
        <fullName evidence="2">Cobalamin-independent methionine synthase II family protein</fullName>
    </submittedName>
</protein>
<dbReference type="PANTHER" id="PTHR43844">
    <property type="entry name" value="METHIONINE SYNTHASE"/>
    <property type="match status" value="1"/>
</dbReference>
<dbReference type="GO" id="GO:0003871">
    <property type="term" value="F:5-methyltetrahydropteroyltriglutamate-homocysteine S-methyltransferase activity"/>
    <property type="evidence" value="ECO:0007669"/>
    <property type="project" value="InterPro"/>
</dbReference>
<dbReference type="GO" id="GO:0008270">
    <property type="term" value="F:zinc ion binding"/>
    <property type="evidence" value="ECO:0007669"/>
    <property type="project" value="InterPro"/>
</dbReference>
<dbReference type="RefSeq" id="WP_185800407.1">
    <property type="nucleotide sequence ID" value="NZ_JACJVJ010000001.1"/>
</dbReference>
<dbReference type="EMBL" id="JACJVJ010000001">
    <property type="protein sequence ID" value="MBC2777182.1"/>
    <property type="molecule type" value="Genomic_DNA"/>
</dbReference>
<dbReference type="SUPFAM" id="SSF51726">
    <property type="entry name" value="UROD/MetE-like"/>
    <property type="match status" value="1"/>
</dbReference>
<dbReference type="InterPro" id="IPR038071">
    <property type="entry name" value="UROD/MetE-like_sf"/>
</dbReference>
<sequence length="383" mass="42361">MSNGPSRFLTTHVGSLPRPADLVQLMFAREDGLPLDKPAFEARVRKAVQQVVEKQAECGVDIVNDGEQSKPSYATYIKDRLDGFGGTGNSYVFQDIEEFPATKERILADPGREHRRTPACNAPIAVKDMEAVRTDADNLLAAIADCPGRIPFLSAASPGVTALFFRNDYYASQEDYVFAIADGLRHEYEAIAEAGIILQVDCPDLAMGRHTQFLDLSLSEFRDRMALNIEAINRATANIPPEQLRMHLCWGNYPGPHHCDVPMKDIVDMLWRARPQAIQFEAANPRHAHEYTVFDDITLPEGKVLIPGVIEVQSNYIEHPELVAQRIARYADRVGRDNVMAGTDCGFSIHAGSGGVDPMVVWRKLASLAEGARIASARYWPGS</sequence>